<sequence length="144" mass="15831">MEIHTEIEINASADAVWKVLTDFASYGSWNPVITKIEGSPSVGGSVSFSLKAAPMVELPIPSCEVLVASGRELRWRGPSIPVLDLVLSGEHYFIIQEAGEKKVRFVHGEHFSGFAAKALEPLLQQRITESYSTMNRALKDRCEG</sequence>
<dbReference type="Gene3D" id="3.30.530.20">
    <property type="match status" value="1"/>
</dbReference>
<gene>
    <name evidence="1" type="ordered locus">Turpa_0682</name>
</gene>
<proteinExistence type="predicted"/>
<dbReference type="CDD" id="cd07822">
    <property type="entry name" value="SRPBCC_4"/>
    <property type="match status" value="1"/>
</dbReference>
<accession>I4B226</accession>
<dbReference type="EMBL" id="CP002959">
    <property type="protein sequence ID" value="AFM11333.1"/>
    <property type="molecule type" value="Genomic_DNA"/>
</dbReference>
<dbReference type="AlphaFoldDB" id="I4B226"/>
<evidence type="ECO:0000313" key="2">
    <source>
        <dbReference type="Proteomes" id="UP000006048"/>
    </source>
</evidence>
<protein>
    <submittedName>
        <fullName evidence="1">Polyketide cyclase/dehydrase</fullName>
    </submittedName>
</protein>
<evidence type="ECO:0000313" key="1">
    <source>
        <dbReference type="EMBL" id="AFM11333.1"/>
    </source>
</evidence>
<dbReference type="SUPFAM" id="SSF55961">
    <property type="entry name" value="Bet v1-like"/>
    <property type="match status" value="1"/>
</dbReference>
<dbReference type="OrthoDB" id="191189at2"/>
<dbReference type="PATRIC" id="fig|869212.3.peg.657"/>
<dbReference type="InterPro" id="IPR019587">
    <property type="entry name" value="Polyketide_cyclase/dehydratase"/>
</dbReference>
<reference evidence="1 2" key="1">
    <citation type="submission" date="2012-06" db="EMBL/GenBank/DDBJ databases">
        <title>The complete chromosome of genome of Turneriella parva DSM 21527.</title>
        <authorList>
            <consortium name="US DOE Joint Genome Institute (JGI-PGF)"/>
            <person name="Lucas S."/>
            <person name="Han J."/>
            <person name="Lapidus A."/>
            <person name="Bruce D."/>
            <person name="Goodwin L."/>
            <person name="Pitluck S."/>
            <person name="Peters L."/>
            <person name="Kyrpides N."/>
            <person name="Mavromatis K."/>
            <person name="Ivanova N."/>
            <person name="Mikhailova N."/>
            <person name="Chertkov O."/>
            <person name="Detter J.C."/>
            <person name="Tapia R."/>
            <person name="Han C."/>
            <person name="Land M."/>
            <person name="Hauser L."/>
            <person name="Markowitz V."/>
            <person name="Cheng J.-F."/>
            <person name="Hugenholtz P."/>
            <person name="Woyke T."/>
            <person name="Wu D."/>
            <person name="Gronow S."/>
            <person name="Wellnitz S."/>
            <person name="Brambilla E."/>
            <person name="Klenk H.-P."/>
            <person name="Eisen J.A."/>
        </authorList>
    </citation>
    <scope>NUCLEOTIDE SEQUENCE [LARGE SCALE GENOMIC DNA]</scope>
    <source>
        <strain evidence="2">ATCC BAA-1111 / DSM 21527 / NCTC 11395 / H</strain>
    </source>
</reference>
<dbReference type="RefSeq" id="WP_014801851.1">
    <property type="nucleotide sequence ID" value="NC_018020.1"/>
</dbReference>
<dbReference type="Proteomes" id="UP000006048">
    <property type="component" value="Chromosome"/>
</dbReference>
<dbReference type="PANTHER" id="PTHR36166">
    <property type="entry name" value="CHROMOSOME 9, WHOLE GENOME SHOTGUN SEQUENCE"/>
    <property type="match status" value="1"/>
</dbReference>
<organism evidence="1 2">
    <name type="scientific">Turneriella parva (strain ATCC BAA-1111 / DSM 21527 / NCTC 11395 / H)</name>
    <name type="common">Leptospira parva</name>
    <dbReference type="NCBI Taxonomy" id="869212"/>
    <lineage>
        <taxon>Bacteria</taxon>
        <taxon>Pseudomonadati</taxon>
        <taxon>Spirochaetota</taxon>
        <taxon>Spirochaetia</taxon>
        <taxon>Leptospirales</taxon>
        <taxon>Leptospiraceae</taxon>
        <taxon>Turneriella</taxon>
    </lineage>
</organism>
<keyword evidence="2" id="KW-1185">Reference proteome</keyword>
<dbReference type="Pfam" id="PF10604">
    <property type="entry name" value="Polyketide_cyc2"/>
    <property type="match status" value="1"/>
</dbReference>
<dbReference type="KEGG" id="tpx:Turpa_0682"/>
<dbReference type="InterPro" id="IPR023393">
    <property type="entry name" value="START-like_dom_sf"/>
</dbReference>
<dbReference type="HOGENOM" id="CLU_069867_4_0_12"/>
<name>I4B226_TURPD</name>
<dbReference type="STRING" id="869212.Turpa_0682"/>
<dbReference type="PANTHER" id="PTHR36166:SF1">
    <property type="entry name" value="SRPBCC DOMAIN-CONTAINING PROTEIN"/>
    <property type="match status" value="1"/>
</dbReference>